<feature type="non-terminal residue" evidence="1">
    <location>
        <position position="113"/>
    </location>
</feature>
<comment type="caution">
    <text evidence="1">The sequence shown here is derived from an EMBL/GenBank/DDBJ whole genome shotgun (WGS) entry which is preliminary data.</text>
</comment>
<protein>
    <recommendedName>
        <fullName evidence="3">Retrotransposon gag domain-containing protein</fullName>
    </recommendedName>
</protein>
<keyword evidence="2" id="KW-1185">Reference proteome</keyword>
<dbReference type="AlphaFoldDB" id="A0A2T9YGS3"/>
<accession>A0A2T9YGS3</accession>
<organism evidence="1 2">
    <name type="scientific">Smittium megazygosporum</name>
    <dbReference type="NCBI Taxonomy" id="133381"/>
    <lineage>
        <taxon>Eukaryota</taxon>
        <taxon>Fungi</taxon>
        <taxon>Fungi incertae sedis</taxon>
        <taxon>Zoopagomycota</taxon>
        <taxon>Kickxellomycotina</taxon>
        <taxon>Harpellomycetes</taxon>
        <taxon>Harpellales</taxon>
        <taxon>Legeriomycetaceae</taxon>
        <taxon>Smittium</taxon>
    </lineage>
</organism>
<evidence type="ECO:0000313" key="1">
    <source>
        <dbReference type="EMBL" id="PVU91552.1"/>
    </source>
</evidence>
<reference evidence="1 2" key="1">
    <citation type="journal article" date="2018" name="MBio">
        <title>Comparative Genomics Reveals the Core Gene Toolbox for the Fungus-Insect Symbiosis.</title>
        <authorList>
            <person name="Wang Y."/>
            <person name="Stata M."/>
            <person name="Wang W."/>
            <person name="Stajich J.E."/>
            <person name="White M.M."/>
            <person name="Moncalvo J.M."/>
        </authorList>
    </citation>
    <scope>NUCLEOTIDE SEQUENCE [LARGE SCALE GENOMIC DNA]</scope>
    <source>
        <strain evidence="1 2">SC-DP-2</strain>
    </source>
</reference>
<evidence type="ECO:0000313" key="2">
    <source>
        <dbReference type="Proteomes" id="UP000245609"/>
    </source>
</evidence>
<dbReference type="EMBL" id="MBFS01002860">
    <property type="protein sequence ID" value="PVU91552.1"/>
    <property type="molecule type" value="Genomic_DNA"/>
</dbReference>
<gene>
    <name evidence="1" type="ORF">BB560_006117</name>
</gene>
<sequence length="113" mass="12773">MVMEALKTDVCNWYDTEPGCNATSWLALKDALMQLYGETNLLDNSLDTISAMNLKNRPDITSENFTLASNETFATFEQHLRSQFKLLQANRIKSKTALLNNDTDTRLGSNDHL</sequence>
<dbReference type="Proteomes" id="UP000245609">
    <property type="component" value="Unassembled WGS sequence"/>
</dbReference>
<evidence type="ECO:0008006" key="3">
    <source>
        <dbReference type="Google" id="ProtNLM"/>
    </source>
</evidence>
<name>A0A2T9YGS3_9FUNG</name>
<dbReference type="STRING" id="133381.A0A2T9YGS3"/>
<proteinExistence type="predicted"/>